<protein>
    <submittedName>
        <fullName evidence="2">Uncharacterized protein</fullName>
    </submittedName>
</protein>
<feature type="region of interest" description="Disordered" evidence="1">
    <location>
        <begin position="1"/>
        <end position="29"/>
    </location>
</feature>
<gene>
    <name evidence="2" type="ORF">C1H46_033016</name>
</gene>
<evidence type="ECO:0000313" key="3">
    <source>
        <dbReference type="Proteomes" id="UP000315295"/>
    </source>
</evidence>
<keyword evidence="3" id="KW-1185">Reference proteome</keyword>
<proteinExistence type="predicted"/>
<comment type="caution">
    <text evidence="2">The sequence shown here is derived from an EMBL/GenBank/DDBJ whole genome shotgun (WGS) entry which is preliminary data.</text>
</comment>
<organism evidence="2 3">
    <name type="scientific">Malus baccata</name>
    <name type="common">Siberian crab apple</name>
    <name type="synonym">Pyrus baccata</name>
    <dbReference type="NCBI Taxonomy" id="106549"/>
    <lineage>
        <taxon>Eukaryota</taxon>
        <taxon>Viridiplantae</taxon>
        <taxon>Streptophyta</taxon>
        <taxon>Embryophyta</taxon>
        <taxon>Tracheophyta</taxon>
        <taxon>Spermatophyta</taxon>
        <taxon>Magnoliopsida</taxon>
        <taxon>eudicotyledons</taxon>
        <taxon>Gunneridae</taxon>
        <taxon>Pentapetalae</taxon>
        <taxon>rosids</taxon>
        <taxon>fabids</taxon>
        <taxon>Rosales</taxon>
        <taxon>Rosaceae</taxon>
        <taxon>Amygdaloideae</taxon>
        <taxon>Maleae</taxon>
        <taxon>Malus</taxon>
    </lineage>
</organism>
<feature type="region of interest" description="Disordered" evidence="1">
    <location>
        <begin position="54"/>
        <end position="100"/>
    </location>
</feature>
<name>A0A540L4M3_MALBA</name>
<dbReference type="EMBL" id="VIEB01000767">
    <property type="protein sequence ID" value="TQD81431.1"/>
    <property type="molecule type" value="Genomic_DNA"/>
</dbReference>
<dbReference type="AlphaFoldDB" id="A0A540L4M3"/>
<evidence type="ECO:0000313" key="2">
    <source>
        <dbReference type="EMBL" id="TQD81431.1"/>
    </source>
</evidence>
<dbReference type="Proteomes" id="UP000315295">
    <property type="component" value="Unassembled WGS sequence"/>
</dbReference>
<evidence type="ECO:0000256" key="1">
    <source>
        <dbReference type="SAM" id="MobiDB-lite"/>
    </source>
</evidence>
<sequence length="216" mass="25297">MPMISQKWKRPLVSTRIPPLPSQSRSTSVIRATPSTFRQERNMPNILRETSYQHQDVAKSQLDDTHNDLPTEAPTRKRSAIRRRHGRGIGQSSDRDGLKTREPRQWEFLCEHFQSEKFLAGSQFPEIDTFESAYARKNKNWTNETAKSKFDEMVTRKEDYLNELAKDYPEDTPLNEIAVLDQWSMIRIILYEGQHLDQVLLSHSMEYTPDNPLLIH</sequence>
<feature type="compositionally biased region" description="Basic residues" evidence="1">
    <location>
        <begin position="76"/>
        <end position="87"/>
    </location>
</feature>
<accession>A0A540L4M3</accession>
<reference evidence="2 3" key="1">
    <citation type="journal article" date="2019" name="G3 (Bethesda)">
        <title>Sequencing of a Wild Apple (Malus baccata) Genome Unravels the Differences Between Cultivated and Wild Apple Species Regarding Disease Resistance and Cold Tolerance.</title>
        <authorList>
            <person name="Chen X."/>
        </authorList>
    </citation>
    <scope>NUCLEOTIDE SEQUENCE [LARGE SCALE GENOMIC DNA]</scope>
    <source>
        <strain evidence="3">cv. Shandingzi</strain>
        <tissue evidence="2">Leaves</tissue>
    </source>
</reference>